<dbReference type="OrthoDB" id="3249713at2759"/>
<proteinExistence type="predicted"/>
<dbReference type="InParanoid" id="A0A0C3EIF2"/>
<dbReference type="STRING" id="1036808.A0A0C3EIF2"/>
<reference evidence="1 2" key="1">
    <citation type="submission" date="2014-04" db="EMBL/GenBank/DDBJ databases">
        <authorList>
            <consortium name="DOE Joint Genome Institute"/>
            <person name="Kuo A."/>
            <person name="Kohler A."/>
            <person name="Nagy L.G."/>
            <person name="Floudas D."/>
            <person name="Copeland A."/>
            <person name="Barry K.W."/>
            <person name="Cichocki N."/>
            <person name="Veneault-Fourrey C."/>
            <person name="LaButti K."/>
            <person name="Lindquist E.A."/>
            <person name="Lipzen A."/>
            <person name="Lundell T."/>
            <person name="Morin E."/>
            <person name="Murat C."/>
            <person name="Sun H."/>
            <person name="Tunlid A."/>
            <person name="Henrissat B."/>
            <person name="Grigoriev I.V."/>
            <person name="Hibbett D.S."/>
            <person name="Martin F."/>
            <person name="Nordberg H.P."/>
            <person name="Cantor M.N."/>
            <person name="Hua S.X."/>
        </authorList>
    </citation>
    <scope>NUCLEOTIDE SEQUENCE [LARGE SCALE GENOMIC DNA]</scope>
    <source>
        <strain evidence="1 2">Foug A</strain>
    </source>
</reference>
<accession>A0A0C3EIF2</accession>
<reference evidence="2" key="2">
    <citation type="submission" date="2015-01" db="EMBL/GenBank/DDBJ databases">
        <title>Evolutionary Origins and Diversification of the Mycorrhizal Mutualists.</title>
        <authorList>
            <consortium name="DOE Joint Genome Institute"/>
            <consortium name="Mycorrhizal Genomics Consortium"/>
            <person name="Kohler A."/>
            <person name="Kuo A."/>
            <person name="Nagy L.G."/>
            <person name="Floudas D."/>
            <person name="Copeland A."/>
            <person name="Barry K.W."/>
            <person name="Cichocki N."/>
            <person name="Veneault-Fourrey C."/>
            <person name="LaButti K."/>
            <person name="Lindquist E.A."/>
            <person name="Lipzen A."/>
            <person name="Lundell T."/>
            <person name="Morin E."/>
            <person name="Murat C."/>
            <person name="Riley R."/>
            <person name="Ohm R."/>
            <person name="Sun H."/>
            <person name="Tunlid A."/>
            <person name="Henrissat B."/>
            <person name="Grigoriev I.V."/>
            <person name="Hibbett D.S."/>
            <person name="Martin F."/>
        </authorList>
    </citation>
    <scope>NUCLEOTIDE SEQUENCE [LARGE SCALE GENOMIC DNA]</scope>
    <source>
        <strain evidence="2">Foug A</strain>
    </source>
</reference>
<dbReference type="Proteomes" id="UP000053989">
    <property type="component" value="Unassembled WGS sequence"/>
</dbReference>
<name>A0A0C3EIF2_9AGAM</name>
<sequence length="327" mass="36715">MSQKKEPEEETVQMTYWQKLVNLATSRDHLAATESWSVITSQMAPHDLGHDTTSTMRLETAQHHAHKTYDKDLVAVQELELKLEITSCWRPGDVEWQNAGHLSLVIACIFKLGKMNQAGTGYKLCKHIGKVLQAWSSAIKTALEQYNIAAQALSPPCCTLTLEEVVEYTFLSDFQLLQDTHEDISQHPWASPTACLALDTYFKMYEDWYLHACEEQSCASHPALAYQIQVLQNVRGQFNSSHLERLVKITRLQGFTGTLEPGKSMNVDVGSPAGPITIVPPSFITTYPSPEVVLDEDTLDDLNEEEEEEEALVECTRTLEDVLSITT</sequence>
<dbReference type="EMBL" id="KN822010">
    <property type="protein sequence ID" value="KIM68044.1"/>
    <property type="molecule type" value="Genomic_DNA"/>
</dbReference>
<dbReference type="AlphaFoldDB" id="A0A0C3EIF2"/>
<gene>
    <name evidence="1" type="ORF">SCLCIDRAFT_20502</name>
</gene>
<protein>
    <submittedName>
        <fullName evidence="1">Uncharacterized protein</fullName>
    </submittedName>
</protein>
<evidence type="ECO:0000313" key="2">
    <source>
        <dbReference type="Proteomes" id="UP000053989"/>
    </source>
</evidence>
<keyword evidence="2" id="KW-1185">Reference proteome</keyword>
<evidence type="ECO:0000313" key="1">
    <source>
        <dbReference type="EMBL" id="KIM68044.1"/>
    </source>
</evidence>
<dbReference type="HOGENOM" id="CLU_013084_1_0_1"/>
<organism evidence="1 2">
    <name type="scientific">Scleroderma citrinum Foug A</name>
    <dbReference type="NCBI Taxonomy" id="1036808"/>
    <lineage>
        <taxon>Eukaryota</taxon>
        <taxon>Fungi</taxon>
        <taxon>Dikarya</taxon>
        <taxon>Basidiomycota</taxon>
        <taxon>Agaricomycotina</taxon>
        <taxon>Agaricomycetes</taxon>
        <taxon>Agaricomycetidae</taxon>
        <taxon>Boletales</taxon>
        <taxon>Sclerodermatineae</taxon>
        <taxon>Sclerodermataceae</taxon>
        <taxon>Scleroderma</taxon>
    </lineage>
</organism>